<dbReference type="EMBL" id="JASCZI010121447">
    <property type="protein sequence ID" value="MED6161791.1"/>
    <property type="molecule type" value="Genomic_DNA"/>
</dbReference>
<feature type="compositionally biased region" description="Basic and acidic residues" evidence="1">
    <location>
        <begin position="67"/>
        <end position="78"/>
    </location>
</feature>
<comment type="caution">
    <text evidence="2">The sequence shown here is derived from an EMBL/GenBank/DDBJ whole genome shotgun (WGS) entry which is preliminary data.</text>
</comment>
<feature type="region of interest" description="Disordered" evidence="1">
    <location>
        <begin position="67"/>
        <end position="113"/>
    </location>
</feature>
<sequence>MDDVAGIGRGATALSRLDGAERPRRVVDGGEAERTRRGAGAALCRRLKTRRRSKRLCEVNLENFIRPPEDRVAGDSQREPSMTFKQQQRRVKSTPSSDDNGGETYKSSVVNLG</sequence>
<feature type="region of interest" description="Disordered" evidence="1">
    <location>
        <begin position="1"/>
        <end position="36"/>
    </location>
</feature>
<keyword evidence="3" id="KW-1185">Reference proteome</keyword>
<protein>
    <submittedName>
        <fullName evidence="2">Uncharacterized protein</fullName>
    </submittedName>
</protein>
<organism evidence="2 3">
    <name type="scientific">Stylosanthes scabra</name>
    <dbReference type="NCBI Taxonomy" id="79078"/>
    <lineage>
        <taxon>Eukaryota</taxon>
        <taxon>Viridiplantae</taxon>
        <taxon>Streptophyta</taxon>
        <taxon>Embryophyta</taxon>
        <taxon>Tracheophyta</taxon>
        <taxon>Spermatophyta</taxon>
        <taxon>Magnoliopsida</taxon>
        <taxon>eudicotyledons</taxon>
        <taxon>Gunneridae</taxon>
        <taxon>Pentapetalae</taxon>
        <taxon>rosids</taxon>
        <taxon>fabids</taxon>
        <taxon>Fabales</taxon>
        <taxon>Fabaceae</taxon>
        <taxon>Papilionoideae</taxon>
        <taxon>50 kb inversion clade</taxon>
        <taxon>dalbergioids sensu lato</taxon>
        <taxon>Dalbergieae</taxon>
        <taxon>Pterocarpus clade</taxon>
        <taxon>Stylosanthes</taxon>
    </lineage>
</organism>
<evidence type="ECO:0000313" key="3">
    <source>
        <dbReference type="Proteomes" id="UP001341840"/>
    </source>
</evidence>
<evidence type="ECO:0000256" key="1">
    <source>
        <dbReference type="SAM" id="MobiDB-lite"/>
    </source>
</evidence>
<reference evidence="2 3" key="1">
    <citation type="journal article" date="2023" name="Plants (Basel)">
        <title>Bridging the Gap: Combining Genomics and Transcriptomics Approaches to Understand Stylosanthes scabra, an Orphan Legume from the Brazilian Caatinga.</title>
        <authorList>
            <person name="Ferreira-Neto J.R.C."/>
            <person name="da Silva M.D."/>
            <person name="Binneck E."/>
            <person name="de Melo N.F."/>
            <person name="da Silva R.H."/>
            <person name="de Melo A.L.T.M."/>
            <person name="Pandolfi V."/>
            <person name="Bustamante F.O."/>
            <person name="Brasileiro-Vidal A.C."/>
            <person name="Benko-Iseppon A.M."/>
        </authorList>
    </citation>
    <scope>NUCLEOTIDE SEQUENCE [LARGE SCALE GENOMIC DNA]</scope>
    <source>
        <tissue evidence="2">Leaves</tissue>
    </source>
</reference>
<evidence type="ECO:0000313" key="2">
    <source>
        <dbReference type="EMBL" id="MED6161791.1"/>
    </source>
</evidence>
<feature type="compositionally biased region" description="Basic and acidic residues" evidence="1">
    <location>
        <begin position="18"/>
        <end position="36"/>
    </location>
</feature>
<gene>
    <name evidence="2" type="ORF">PIB30_064033</name>
</gene>
<proteinExistence type="predicted"/>
<feature type="compositionally biased region" description="Polar residues" evidence="1">
    <location>
        <begin position="93"/>
        <end position="113"/>
    </location>
</feature>
<name>A0ABU6UKP4_9FABA</name>
<accession>A0ABU6UKP4</accession>
<dbReference type="Proteomes" id="UP001341840">
    <property type="component" value="Unassembled WGS sequence"/>
</dbReference>